<feature type="compositionally biased region" description="Basic and acidic residues" evidence="1">
    <location>
        <begin position="136"/>
        <end position="146"/>
    </location>
</feature>
<evidence type="ECO:0000256" key="1">
    <source>
        <dbReference type="SAM" id="MobiDB-lite"/>
    </source>
</evidence>
<proteinExistence type="predicted"/>
<dbReference type="EMBL" id="SZYD01000006">
    <property type="protein sequence ID" value="KAD5961597.1"/>
    <property type="molecule type" value="Genomic_DNA"/>
</dbReference>
<evidence type="ECO:0000313" key="2">
    <source>
        <dbReference type="EMBL" id="KAD5961597.1"/>
    </source>
</evidence>
<protein>
    <submittedName>
        <fullName evidence="2">Uncharacterized protein</fullName>
    </submittedName>
</protein>
<sequence length="460" mass="50815">MVLKWRSLSLHSHFRPVPSPFVSPERNRGSSFQSTLQPPQPATGRPPLPAPLPPATGRPPAFLQPPDNPPTLGSSCGSRDSRHRLPSIDQATPPQDLDMISLWIVLVYAMADIMQGRGHGGDGAEDPPPPGGFGRGHHEADFDAPRKTRGKAKNKKLTHAVSLSGRPLTIPFDVNATFTPVGEPNDWFTREVGIYMWEHIAFDKTSWKYVSSAEKMHCMSINKSRLEAFHNAHTGKDGTFDSEVAERHYNDLMAEFQNQIGPNSDGEFDEESSASHPNEVAVFEKVMGVQRGHTRGIGCKPSISDGSSSFVGHQKRKAIGIKKREAVDANTCVSRRNQKPPEEEGGGGGCRTRWKKDEEKEDVKKKSKNTCAQGNDRKNPTNEIFKEGLSLHKFASMALRDNIVTDKIDASIINVYHKEAEVVNEIMKEANIKTIEECVALTLKIGVSCSMDSTTQHIWI</sequence>
<organism evidence="2 3">
    <name type="scientific">Mikania micrantha</name>
    <name type="common">bitter vine</name>
    <dbReference type="NCBI Taxonomy" id="192012"/>
    <lineage>
        <taxon>Eukaryota</taxon>
        <taxon>Viridiplantae</taxon>
        <taxon>Streptophyta</taxon>
        <taxon>Embryophyta</taxon>
        <taxon>Tracheophyta</taxon>
        <taxon>Spermatophyta</taxon>
        <taxon>Magnoliopsida</taxon>
        <taxon>eudicotyledons</taxon>
        <taxon>Gunneridae</taxon>
        <taxon>Pentapetalae</taxon>
        <taxon>asterids</taxon>
        <taxon>campanulids</taxon>
        <taxon>Asterales</taxon>
        <taxon>Asteraceae</taxon>
        <taxon>Asteroideae</taxon>
        <taxon>Heliantheae alliance</taxon>
        <taxon>Eupatorieae</taxon>
        <taxon>Mikania</taxon>
    </lineage>
</organism>
<feature type="region of interest" description="Disordered" evidence="1">
    <location>
        <begin position="331"/>
        <end position="379"/>
    </location>
</feature>
<dbReference type="Proteomes" id="UP000326396">
    <property type="component" value="Linkage Group LG14"/>
</dbReference>
<gene>
    <name evidence="2" type="ORF">E3N88_13070</name>
</gene>
<evidence type="ECO:0000313" key="3">
    <source>
        <dbReference type="Proteomes" id="UP000326396"/>
    </source>
</evidence>
<feature type="region of interest" description="Disordered" evidence="1">
    <location>
        <begin position="118"/>
        <end position="153"/>
    </location>
</feature>
<feature type="compositionally biased region" description="Basic and acidic residues" evidence="1">
    <location>
        <begin position="355"/>
        <end position="364"/>
    </location>
</feature>
<feature type="region of interest" description="Disordered" evidence="1">
    <location>
        <begin position="13"/>
        <end position="92"/>
    </location>
</feature>
<feature type="compositionally biased region" description="Pro residues" evidence="1">
    <location>
        <begin position="38"/>
        <end position="69"/>
    </location>
</feature>
<accession>A0A5N6P7C2</accession>
<dbReference type="OrthoDB" id="10657927at2759"/>
<dbReference type="AlphaFoldDB" id="A0A5N6P7C2"/>
<reference evidence="2 3" key="1">
    <citation type="submission" date="2019-05" db="EMBL/GenBank/DDBJ databases">
        <title>Mikania micrantha, genome provides insights into the molecular mechanism of rapid growth.</title>
        <authorList>
            <person name="Liu B."/>
        </authorList>
    </citation>
    <scope>NUCLEOTIDE SEQUENCE [LARGE SCALE GENOMIC DNA]</scope>
    <source>
        <strain evidence="2">NLD-2019</strain>
        <tissue evidence="2">Leaf</tissue>
    </source>
</reference>
<keyword evidence="3" id="KW-1185">Reference proteome</keyword>
<name>A0A5N6P7C2_9ASTR</name>
<comment type="caution">
    <text evidence="2">The sequence shown here is derived from an EMBL/GenBank/DDBJ whole genome shotgun (WGS) entry which is preliminary data.</text>
</comment>